<name>A0A7Z7IPK6_9MYCO</name>
<dbReference type="InterPro" id="IPR024516">
    <property type="entry name" value="Mce_C"/>
</dbReference>
<dbReference type="PROSITE" id="PS51257">
    <property type="entry name" value="PROKAR_LIPOPROTEIN"/>
    <property type="match status" value="1"/>
</dbReference>
<sequence length="383" mass="40995">MNRIWLRSNVLAASSVLLAGCSFGGLNSLALPGTAGHGDGAYSIIVEMPDVATLPQNSPVMVDDVTVGSVAGISAEQRPDGSFYAAVKLALDKNVVLPANAIAKVSQTSLLGSLHIDLAPPTDQPPKGRLVDGSRIAESHTGRYPTTEEVFSALGVVVNKGNVGALEEITDETYQAVVGRKGQFVDLIPRLAELTAGLNRQVNDIIDAVDGLNRFSAILARDKDNLGRALDTLPEAVRVLNKNRDHIVDAFAALKKLAMVTSHVLAETQVDFAADLKDLYSVVKALNDSRKNFVTSLQILLTVPFPNFGIKQSVRGDYLNVFTTFDLTLRRIGETFFTTAYFDPNMAHMAEILNPPDFLVGELANLSGQAADPFKIPPGTATQ</sequence>
<dbReference type="Pfam" id="PF02470">
    <property type="entry name" value="MlaD"/>
    <property type="match status" value="1"/>
</dbReference>
<evidence type="ECO:0000259" key="3">
    <source>
        <dbReference type="Pfam" id="PF11887"/>
    </source>
</evidence>
<feature type="chain" id="PRO_5039218108" evidence="1">
    <location>
        <begin position="20"/>
        <end position="383"/>
    </location>
</feature>
<comment type="caution">
    <text evidence="4">The sequence shown here is derived from an EMBL/GenBank/DDBJ whole genome shotgun (WGS) entry which is preliminary data.</text>
</comment>
<feature type="domain" description="Mce/MlaD" evidence="2">
    <location>
        <begin position="41"/>
        <end position="121"/>
    </location>
</feature>
<dbReference type="EMBL" id="OCTY01000002">
    <property type="protein sequence ID" value="SOJ57451.1"/>
    <property type="molecule type" value="Genomic_DNA"/>
</dbReference>
<dbReference type="RefSeq" id="WP_186244864.1">
    <property type="nucleotide sequence ID" value="NZ_OCTY01000002.1"/>
</dbReference>
<dbReference type="InterPro" id="IPR005693">
    <property type="entry name" value="Mce"/>
</dbReference>
<evidence type="ECO:0000256" key="1">
    <source>
        <dbReference type="SAM" id="SignalP"/>
    </source>
</evidence>
<dbReference type="PANTHER" id="PTHR33371:SF15">
    <property type="entry name" value="LIPOPROTEIN LPRN"/>
    <property type="match status" value="1"/>
</dbReference>
<dbReference type="NCBIfam" id="TIGR00996">
    <property type="entry name" value="Mtu_fam_mce"/>
    <property type="match status" value="1"/>
</dbReference>
<reference evidence="4 5" key="1">
    <citation type="submission" date="2017-10" db="EMBL/GenBank/DDBJ databases">
        <authorList>
            <consortium name="Urmite Genomes"/>
        </authorList>
    </citation>
    <scope>NUCLEOTIDE SEQUENCE [LARGE SCALE GENOMIC DNA]</scope>
    <source>
        <strain evidence="4 5">FB-527</strain>
    </source>
</reference>
<accession>A0A7Z7IPK6</accession>
<organism evidence="4 5">
    <name type="scientific">Mycobacterium simulans</name>
    <dbReference type="NCBI Taxonomy" id="627089"/>
    <lineage>
        <taxon>Bacteria</taxon>
        <taxon>Bacillati</taxon>
        <taxon>Actinomycetota</taxon>
        <taxon>Actinomycetes</taxon>
        <taxon>Mycobacteriales</taxon>
        <taxon>Mycobacteriaceae</taxon>
        <taxon>Mycobacterium</taxon>
    </lineage>
</organism>
<dbReference type="GO" id="GO:0005576">
    <property type="term" value="C:extracellular region"/>
    <property type="evidence" value="ECO:0007669"/>
    <property type="project" value="TreeGrafter"/>
</dbReference>
<evidence type="ECO:0000259" key="2">
    <source>
        <dbReference type="Pfam" id="PF02470"/>
    </source>
</evidence>
<dbReference type="Pfam" id="PF11887">
    <property type="entry name" value="Mce4_CUP1"/>
    <property type="match status" value="1"/>
</dbReference>
<evidence type="ECO:0000313" key="5">
    <source>
        <dbReference type="Proteomes" id="UP000554965"/>
    </source>
</evidence>
<keyword evidence="5" id="KW-1185">Reference proteome</keyword>
<feature type="domain" description="Mammalian cell entry C-terminal" evidence="3">
    <location>
        <begin position="129"/>
        <end position="293"/>
    </location>
</feature>
<dbReference type="Proteomes" id="UP000554965">
    <property type="component" value="Unassembled WGS sequence"/>
</dbReference>
<dbReference type="InterPro" id="IPR052336">
    <property type="entry name" value="MlaD_Phospholipid_Transporter"/>
</dbReference>
<dbReference type="InterPro" id="IPR003399">
    <property type="entry name" value="Mce/MlaD"/>
</dbReference>
<dbReference type="AlphaFoldDB" id="A0A7Z7IPK6"/>
<protein>
    <submittedName>
        <fullName evidence="4">Lipoprotein LprN</fullName>
    </submittedName>
</protein>
<keyword evidence="4" id="KW-0449">Lipoprotein</keyword>
<feature type="signal peptide" evidence="1">
    <location>
        <begin position="1"/>
        <end position="19"/>
    </location>
</feature>
<evidence type="ECO:0000313" key="4">
    <source>
        <dbReference type="EMBL" id="SOJ57451.1"/>
    </source>
</evidence>
<gene>
    <name evidence="4" type="primary">lprN_4</name>
    <name evidence="4" type="ORF">MSIMFB_04930</name>
</gene>
<dbReference type="PANTHER" id="PTHR33371">
    <property type="entry name" value="INTERMEMBRANE PHOSPHOLIPID TRANSPORT SYSTEM BINDING PROTEIN MLAD-RELATED"/>
    <property type="match status" value="1"/>
</dbReference>
<proteinExistence type="predicted"/>
<keyword evidence="1" id="KW-0732">Signal</keyword>